<dbReference type="SUPFAM" id="SSF47240">
    <property type="entry name" value="Ferritin-like"/>
    <property type="match status" value="1"/>
</dbReference>
<comment type="subcellular location">
    <subcellularLocation>
        <location evidence="9">Cell membrane</location>
        <topology evidence="9">Peripheral membrane protein</topology>
    </subcellularLocation>
</comment>
<keyword evidence="6 9" id="KW-0408">Iron</keyword>
<evidence type="ECO:0000313" key="11">
    <source>
        <dbReference type="Proteomes" id="UP000006062"/>
    </source>
</evidence>
<dbReference type="AlphaFoldDB" id="I3YEN8"/>
<keyword evidence="7 9" id="KW-0503">Monooxygenase</keyword>
<comment type="cofactor">
    <cofactor evidence="9">
        <name>Fe cation</name>
        <dbReference type="ChEBI" id="CHEBI:24875"/>
    </cofactor>
    <text evidence="9">Binds 2 iron ions per subunit.</text>
</comment>
<feature type="binding site" evidence="9">
    <location>
        <position position="98"/>
    </location>
    <ligand>
        <name>Fe cation</name>
        <dbReference type="ChEBI" id="CHEBI:24875"/>
        <label>1</label>
    </ligand>
</feature>
<sequence>MNRPSPNARQYSPLDHVLINADRALRTLFGRPQTTERRNPATGLQEVELRDDQRRHVARLMRVNHTGEVCAQALYQGQALTARLSETRQRMERSAQEENDHLAWCEQRLEELGDRKSLLNPLWYAGSFAMGAAAGLAGDKWSLGFVVETERQVENHLDEHLEQIPVQDEKSRIILEQMKADEVRHAQIAKATGGVDLPAPIRAAMKLTARVMTRTVYWL</sequence>
<dbReference type="GO" id="GO:0046872">
    <property type="term" value="F:metal ion binding"/>
    <property type="evidence" value="ECO:0007669"/>
    <property type="project" value="UniProtKB-KW"/>
</dbReference>
<dbReference type="Gene3D" id="1.20.1260.10">
    <property type="match status" value="1"/>
</dbReference>
<feature type="binding site" evidence="9">
    <location>
        <position position="185"/>
    </location>
    <ligand>
        <name>Fe cation</name>
        <dbReference type="ChEBI" id="CHEBI:24875"/>
        <label>2</label>
    </ligand>
</feature>
<evidence type="ECO:0000256" key="9">
    <source>
        <dbReference type="HAMAP-Rule" id="MF_01658"/>
    </source>
</evidence>
<keyword evidence="3 9" id="KW-0831">Ubiquinone biosynthesis</keyword>
<protein>
    <recommendedName>
        <fullName evidence="9">3-demethoxyubiquinol 3-hydroxylase</fullName>
        <shortName evidence="9">DMQ hydroxylase</shortName>
        <ecNumber evidence="9">1.14.99.60</ecNumber>
    </recommendedName>
    <alternativeName>
        <fullName evidence="9">2-nonaprenyl-3-methyl-6-methoxy-1,4-benzoquinol hydroxylase</fullName>
    </alternativeName>
</protein>
<evidence type="ECO:0000256" key="2">
    <source>
        <dbReference type="ARBA" id="ARBA00022475"/>
    </source>
</evidence>
<dbReference type="KEGG" id="tvi:Thivi_3596"/>
<dbReference type="GO" id="GO:0008682">
    <property type="term" value="F:3-demethoxyubiquinol 3-hydroxylase activity"/>
    <property type="evidence" value="ECO:0007669"/>
    <property type="project" value="UniProtKB-EC"/>
</dbReference>
<evidence type="ECO:0000313" key="10">
    <source>
        <dbReference type="EMBL" id="AFL75456.1"/>
    </source>
</evidence>
<feature type="binding site" evidence="9">
    <location>
        <position position="182"/>
    </location>
    <ligand>
        <name>Fe cation</name>
        <dbReference type="ChEBI" id="CHEBI:24875"/>
        <label>2</label>
    </ligand>
</feature>
<dbReference type="eggNOG" id="COG2941">
    <property type="taxonomic scope" value="Bacteria"/>
</dbReference>
<keyword evidence="10" id="KW-0830">Ubiquinone</keyword>
<dbReference type="EMBL" id="CP003154">
    <property type="protein sequence ID" value="AFL75456.1"/>
    <property type="molecule type" value="Genomic_DNA"/>
</dbReference>
<dbReference type="PANTHER" id="PTHR11237:SF4">
    <property type="entry name" value="5-DEMETHOXYUBIQUINONE HYDROXYLASE, MITOCHONDRIAL"/>
    <property type="match status" value="1"/>
</dbReference>
<evidence type="ECO:0000256" key="5">
    <source>
        <dbReference type="ARBA" id="ARBA00023002"/>
    </source>
</evidence>
<keyword evidence="5 9" id="KW-0560">Oxidoreductase</keyword>
<dbReference type="HAMAP" id="MF_01658">
    <property type="entry name" value="COQ7"/>
    <property type="match status" value="1"/>
</dbReference>
<dbReference type="Proteomes" id="UP000006062">
    <property type="component" value="Chromosome"/>
</dbReference>
<dbReference type="NCBIfam" id="NF033656">
    <property type="entry name" value="DMQ_monoox_COQ7"/>
    <property type="match status" value="1"/>
</dbReference>
<feature type="binding site" evidence="9">
    <location>
        <position position="68"/>
    </location>
    <ligand>
        <name>Fe cation</name>
        <dbReference type="ChEBI" id="CHEBI:24875"/>
        <label>1</label>
    </ligand>
</feature>
<dbReference type="HOGENOM" id="CLU_088601_0_0_6"/>
<gene>
    <name evidence="9" type="primary">coq7</name>
    <name evidence="10" type="ordered locus">Thivi_3596</name>
</gene>
<proteinExistence type="inferred from homology"/>
<dbReference type="EC" id="1.14.99.60" evidence="9"/>
<dbReference type="PANTHER" id="PTHR11237">
    <property type="entry name" value="COENZYME Q10 BIOSYNTHESIS PROTEIN 7"/>
    <property type="match status" value="1"/>
</dbReference>
<comment type="function">
    <text evidence="9">Catalyzes the hydroxylation of 2-nonaprenyl-3-methyl-6-methoxy-1,4-benzoquinol during ubiquinone biosynthesis.</text>
</comment>
<evidence type="ECO:0000256" key="4">
    <source>
        <dbReference type="ARBA" id="ARBA00022723"/>
    </source>
</evidence>
<keyword evidence="11" id="KW-1185">Reference proteome</keyword>
<dbReference type="InterPro" id="IPR047809">
    <property type="entry name" value="COQ7_proteobact"/>
</dbReference>
<feature type="binding site" evidence="9">
    <location>
        <position position="182"/>
    </location>
    <ligand>
        <name>Fe cation</name>
        <dbReference type="ChEBI" id="CHEBI:24875"/>
        <label>1</label>
    </ligand>
</feature>
<dbReference type="Pfam" id="PF03232">
    <property type="entry name" value="COQ7"/>
    <property type="match status" value="1"/>
</dbReference>
<dbReference type="InterPro" id="IPR012347">
    <property type="entry name" value="Ferritin-like"/>
</dbReference>
<feature type="binding site" evidence="9">
    <location>
        <position position="101"/>
    </location>
    <ligand>
        <name>Fe cation</name>
        <dbReference type="ChEBI" id="CHEBI:24875"/>
        <label>1</label>
    </ligand>
</feature>
<organism evidence="10 11">
    <name type="scientific">Thiocystis violascens (strain ATCC 17096 / DSM 198 / 6111)</name>
    <name type="common">Chromatium violascens</name>
    <dbReference type="NCBI Taxonomy" id="765911"/>
    <lineage>
        <taxon>Bacteria</taxon>
        <taxon>Pseudomonadati</taxon>
        <taxon>Pseudomonadota</taxon>
        <taxon>Gammaproteobacteria</taxon>
        <taxon>Chromatiales</taxon>
        <taxon>Chromatiaceae</taxon>
        <taxon>Thiocystis</taxon>
    </lineage>
</organism>
<dbReference type="RefSeq" id="WP_014779852.1">
    <property type="nucleotide sequence ID" value="NC_018012.1"/>
</dbReference>
<dbReference type="InterPro" id="IPR011566">
    <property type="entry name" value="Ubq_synth_Coq7"/>
</dbReference>
<keyword evidence="4 9" id="KW-0479">Metal-binding</keyword>
<dbReference type="OrthoDB" id="5192789at2"/>
<evidence type="ECO:0000256" key="7">
    <source>
        <dbReference type="ARBA" id="ARBA00023033"/>
    </source>
</evidence>
<dbReference type="CDD" id="cd01042">
    <property type="entry name" value="DMQH"/>
    <property type="match status" value="1"/>
</dbReference>
<evidence type="ECO:0000256" key="8">
    <source>
        <dbReference type="ARBA" id="ARBA00023136"/>
    </source>
</evidence>
<feature type="binding site" evidence="9">
    <location>
        <position position="150"/>
    </location>
    <ligand>
        <name>Fe cation</name>
        <dbReference type="ChEBI" id="CHEBI:24875"/>
        <label>2</label>
    </ligand>
</feature>
<dbReference type="InterPro" id="IPR009078">
    <property type="entry name" value="Ferritin-like_SF"/>
</dbReference>
<comment type="similarity">
    <text evidence="9">Belongs to the COQ7 family.</text>
</comment>
<accession>I3YEN8</accession>
<reference evidence="10 11" key="1">
    <citation type="submission" date="2012-06" db="EMBL/GenBank/DDBJ databases">
        <title>Complete sequence of Thiocystis violascens DSM 198.</title>
        <authorList>
            <consortium name="US DOE Joint Genome Institute"/>
            <person name="Lucas S."/>
            <person name="Han J."/>
            <person name="Lapidus A."/>
            <person name="Cheng J.-F."/>
            <person name="Goodwin L."/>
            <person name="Pitluck S."/>
            <person name="Peters L."/>
            <person name="Ovchinnikova G."/>
            <person name="Teshima H."/>
            <person name="Detter J.C."/>
            <person name="Han C."/>
            <person name="Tapia R."/>
            <person name="Land M."/>
            <person name="Hauser L."/>
            <person name="Kyrpides N."/>
            <person name="Ivanova N."/>
            <person name="Pagani I."/>
            <person name="Vogl K."/>
            <person name="Liu Z."/>
            <person name="Frigaard N.-U."/>
            <person name="Bryant D."/>
            <person name="Woyke T."/>
        </authorList>
    </citation>
    <scope>NUCLEOTIDE SEQUENCE [LARGE SCALE GENOMIC DNA]</scope>
    <source>
        <strain evidence="11">ATCC 17096 / DSM 198 / 6111</strain>
    </source>
</reference>
<dbReference type="STRING" id="765911.Thivi_3596"/>
<dbReference type="GO" id="GO:0005886">
    <property type="term" value="C:plasma membrane"/>
    <property type="evidence" value="ECO:0007669"/>
    <property type="project" value="UniProtKB-SubCell"/>
</dbReference>
<feature type="binding site" evidence="9">
    <location>
        <position position="98"/>
    </location>
    <ligand>
        <name>Fe cation</name>
        <dbReference type="ChEBI" id="CHEBI:24875"/>
        <label>2</label>
    </ligand>
</feature>
<comment type="catalytic activity">
    <reaction evidence="9">
        <text>a 5-methoxy-2-methyl-3-(all-trans-polyprenyl)benzene-1,4-diol + AH2 + O2 = a 3-demethylubiquinol + A + H2O</text>
        <dbReference type="Rhea" id="RHEA:50908"/>
        <dbReference type="Rhea" id="RHEA-COMP:10859"/>
        <dbReference type="Rhea" id="RHEA-COMP:10914"/>
        <dbReference type="ChEBI" id="CHEBI:13193"/>
        <dbReference type="ChEBI" id="CHEBI:15377"/>
        <dbReference type="ChEBI" id="CHEBI:15379"/>
        <dbReference type="ChEBI" id="CHEBI:17499"/>
        <dbReference type="ChEBI" id="CHEBI:84167"/>
        <dbReference type="ChEBI" id="CHEBI:84422"/>
        <dbReference type="EC" id="1.14.99.60"/>
    </reaction>
</comment>
<evidence type="ECO:0000256" key="1">
    <source>
        <dbReference type="ARBA" id="ARBA00004749"/>
    </source>
</evidence>
<dbReference type="UniPathway" id="UPA00232"/>
<keyword evidence="2 9" id="KW-1003">Cell membrane</keyword>
<evidence type="ECO:0000256" key="6">
    <source>
        <dbReference type="ARBA" id="ARBA00023004"/>
    </source>
</evidence>
<comment type="pathway">
    <text evidence="1 9">Cofactor biosynthesis; ubiquinone biosynthesis.</text>
</comment>
<name>I3YEN8_THIV6</name>
<evidence type="ECO:0000256" key="3">
    <source>
        <dbReference type="ARBA" id="ARBA00022688"/>
    </source>
</evidence>
<dbReference type="GO" id="GO:0006744">
    <property type="term" value="P:ubiquinone biosynthetic process"/>
    <property type="evidence" value="ECO:0007669"/>
    <property type="project" value="UniProtKB-UniRule"/>
</dbReference>
<keyword evidence="8 9" id="KW-0472">Membrane</keyword>